<keyword evidence="5" id="KW-0539">Nucleus</keyword>
<evidence type="ECO:0000259" key="7">
    <source>
        <dbReference type="PROSITE" id="PS50066"/>
    </source>
</evidence>
<comment type="subcellular location">
    <subcellularLocation>
        <location evidence="1">Nucleus</location>
    </subcellularLocation>
</comment>
<keyword evidence="6" id="KW-0812">Transmembrane</keyword>
<keyword evidence="9" id="KW-1185">Reference proteome</keyword>
<dbReference type="InterPro" id="IPR036879">
    <property type="entry name" value="TF_MADSbox_sf"/>
</dbReference>
<evidence type="ECO:0000256" key="5">
    <source>
        <dbReference type="ARBA" id="ARBA00023242"/>
    </source>
</evidence>
<gene>
    <name evidence="8" type="ORF">GIB67_032198</name>
</gene>
<sequence length="64" mass="7329">MQSEAQKRKKKALELSILCNAEIALIMFSKWGKLDEYSTNGMYIMFFASPSAYLSLIVFCDFCC</sequence>
<evidence type="ECO:0000256" key="3">
    <source>
        <dbReference type="ARBA" id="ARBA00023125"/>
    </source>
</evidence>
<accession>A0A7J7MX79</accession>
<comment type="caution">
    <text evidence="8">The sequence shown here is derived from an EMBL/GenBank/DDBJ whole genome shotgun (WGS) entry which is preliminary data.</text>
</comment>
<dbReference type="AlphaFoldDB" id="A0A7J7MX79"/>
<dbReference type="GO" id="GO:0003677">
    <property type="term" value="F:DNA binding"/>
    <property type="evidence" value="ECO:0007669"/>
    <property type="project" value="UniProtKB-KW"/>
</dbReference>
<dbReference type="Proteomes" id="UP000541444">
    <property type="component" value="Unassembled WGS sequence"/>
</dbReference>
<dbReference type="PRINTS" id="PR00404">
    <property type="entry name" value="MADSDOMAIN"/>
</dbReference>
<dbReference type="GO" id="GO:0046983">
    <property type="term" value="F:protein dimerization activity"/>
    <property type="evidence" value="ECO:0007669"/>
    <property type="project" value="InterPro"/>
</dbReference>
<dbReference type="SUPFAM" id="SSF55455">
    <property type="entry name" value="SRF-like"/>
    <property type="match status" value="1"/>
</dbReference>
<reference evidence="8 9" key="1">
    <citation type="journal article" date="2020" name="IScience">
        <title>Genome Sequencing of the Endangered Kingdonia uniflora (Circaeasteraceae, Ranunculales) Reveals Potential Mechanisms of Evolutionary Specialization.</title>
        <authorList>
            <person name="Sun Y."/>
            <person name="Deng T."/>
            <person name="Zhang A."/>
            <person name="Moore M.J."/>
            <person name="Landis J.B."/>
            <person name="Lin N."/>
            <person name="Zhang H."/>
            <person name="Zhang X."/>
            <person name="Huang J."/>
            <person name="Zhang X."/>
            <person name="Sun H."/>
            <person name="Wang H."/>
        </authorList>
    </citation>
    <scope>NUCLEOTIDE SEQUENCE [LARGE SCALE GENOMIC DNA]</scope>
    <source>
        <strain evidence="8">TB1705</strain>
        <tissue evidence="8">Leaf</tissue>
    </source>
</reference>
<dbReference type="Pfam" id="PF00319">
    <property type="entry name" value="SRF-TF"/>
    <property type="match status" value="1"/>
</dbReference>
<evidence type="ECO:0000313" key="8">
    <source>
        <dbReference type="EMBL" id="KAF6159427.1"/>
    </source>
</evidence>
<protein>
    <recommendedName>
        <fullName evidence="7">MADS-box domain-containing protein</fullName>
    </recommendedName>
</protein>
<dbReference type="PROSITE" id="PS50066">
    <property type="entry name" value="MADS_BOX_2"/>
    <property type="match status" value="1"/>
</dbReference>
<feature type="domain" description="MADS-box" evidence="7">
    <location>
        <begin position="10"/>
        <end position="41"/>
    </location>
</feature>
<evidence type="ECO:0000256" key="4">
    <source>
        <dbReference type="ARBA" id="ARBA00023163"/>
    </source>
</evidence>
<dbReference type="InterPro" id="IPR002100">
    <property type="entry name" value="TF_MADSbox"/>
</dbReference>
<evidence type="ECO:0000256" key="1">
    <source>
        <dbReference type="ARBA" id="ARBA00004123"/>
    </source>
</evidence>
<keyword evidence="6" id="KW-0472">Membrane</keyword>
<organism evidence="8 9">
    <name type="scientific">Kingdonia uniflora</name>
    <dbReference type="NCBI Taxonomy" id="39325"/>
    <lineage>
        <taxon>Eukaryota</taxon>
        <taxon>Viridiplantae</taxon>
        <taxon>Streptophyta</taxon>
        <taxon>Embryophyta</taxon>
        <taxon>Tracheophyta</taxon>
        <taxon>Spermatophyta</taxon>
        <taxon>Magnoliopsida</taxon>
        <taxon>Ranunculales</taxon>
        <taxon>Circaeasteraceae</taxon>
        <taxon>Kingdonia</taxon>
    </lineage>
</organism>
<dbReference type="Gene3D" id="3.40.1810.10">
    <property type="entry name" value="Transcription factor, MADS-box"/>
    <property type="match status" value="1"/>
</dbReference>
<keyword evidence="6" id="KW-1133">Transmembrane helix</keyword>
<feature type="transmembrane region" description="Helical" evidence="6">
    <location>
        <begin position="43"/>
        <end position="63"/>
    </location>
</feature>
<evidence type="ECO:0000256" key="2">
    <source>
        <dbReference type="ARBA" id="ARBA00023015"/>
    </source>
</evidence>
<dbReference type="OrthoDB" id="1898716at2759"/>
<evidence type="ECO:0000256" key="6">
    <source>
        <dbReference type="SAM" id="Phobius"/>
    </source>
</evidence>
<keyword evidence="4" id="KW-0804">Transcription</keyword>
<dbReference type="EMBL" id="JACGCM010001193">
    <property type="protein sequence ID" value="KAF6159427.1"/>
    <property type="molecule type" value="Genomic_DNA"/>
</dbReference>
<keyword evidence="3" id="KW-0238">DNA-binding</keyword>
<feature type="transmembrane region" description="Helical" evidence="6">
    <location>
        <begin position="12"/>
        <end position="31"/>
    </location>
</feature>
<dbReference type="SMART" id="SM00432">
    <property type="entry name" value="MADS"/>
    <property type="match status" value="1"/>
</dbReference>
<proteinExistence type="predicted"/>
<keyword evidence="2" id="KW-0805">Transcription regulation</keyword>
<evidence type="ECO:0000313" key="9">
    <source>
        <dbReference type="Proteomes" id="UP000541444"/>
    </source>
</evidence>
<name>A0A7J7MX79_9MAGN</name>
<dbReference type="GO" id="GO:0005634">
    <property type="term" value="C:nucleus"/>
    <property type="evidence" value="ECO:0007669"/>
    <property type="project" value="UniProtKB-SubCell"/>
</dbReference>